<proteinExistence type="predicted"/>
<comment type="caution">
    <text evidence="2">The sequence shown here is derived from an EMBL/GenBank/DDBJ whole genome shotgun (WGS) entry which is preliminary data.</text>
</comment>
<reference evidence="2" key="1">
    <citation type="submission" date="2013-05" db="EMBL/GenBank/DDBJ databases">
        <title>Draft genome sequences of six wheat associated Fusarium spp. isolates.</title>
        <authorList>
            <person name="Moolhuijzen P.M."/>
            <person name="Manners J.M."/>
            <person name="Wilcox S."/>
            <person name="Bellgard M.I."/>
            <person name="Gardiner D.M."/>
        </authorList>
    </citation>
    <scope>NUCLEOTIDE SEQUENCE</scope>
    <source>
        <strain evidence="2">CS3069</strain>
    </source>
</reference>
<name>A0A090MBN6_9HYPO</name>
<keyword evidence="1" id="KW-0732">Signal</keyword>
<gene>
    <name evidence="2" type="ORF">BN850_0060630</name>
</gene>
<evidence type="ECO:0000313" key="2">
    <source>
        <dbReference type="EMBL" id="CEG04548.1"/>
    </source>
</evidence>
<sequence length="506" mass="56519">MNNLFFIHLLSYVLLAHAAQPTISEVCAGLKNLSSCKFKFFVPTGYIVKTKEVSEKVLNKCKTKKKETKPCPTKKQPSKTCETMTCVSGYDITKKRVPTGLKITTKEVNLCETVRKVLGQSEGDTFIKSSDAICKCFPRLDQLNATAQFKSLSQGVISRSNEKVADELLSIQTCLREGGLNLESNFYKVRSSLQSGNGFTNVQAFEMDESTNAKLIAGIKSCKKGACDSTLIMETIGNVFRMRLDVDDTFRGSLGSWKSRLVPIESATTGLRDLSANLMSYVASAQTQLDSINANCAESGSCTGPAVSSFMQQVDSNIAAINYLGTLQFPSDLARTLDGLIERIEGAWEQTWSQDDTATVALFKDNRVKTTNDLFQLLPVIKDLNDIANEIKTQLDPFNELLPRMDYTKFAISTVQEQHKLALMQFGDIEKELGIDENEDNREVFDKLYAMREMIVKNRDDYYLQRVIGPLSSIQTQLDNFSPTIRNFTIRQDVQGFRIEGGIFIF</sequence>
<accession>A0A090MBN6</accession>
<dbReference type="EMBL" id="CBMI010001475">
    <property type="protein sequence ID" value="CEG04548.1"/>
    <property type="molecule type" value="Genomic_DNA"/>
</dbReference>
<organism evidence="2">
    <name type="scientific">Fusarium clavum</name>
    <dbReference type="NCBI Taxonomy" id="2594811"/>
    <lineage>
        <taxon>Eukaryota</taxon>
        <taxon>Fungi</taxon>
        <taxon>Dikarya</taxon>
        <taxon>Ascomycota</taxon>
        <taxon>Pezizomycotina</taxon>
        <taxon>Sordariomycetes</taxon>
        <taxon>Hypocreomycetidae</taxon>
        <taxon>Hypocreales</taxon>
        <taxon>Nectriaceae</taxon>
        <taxon>Fusarium</taxon>
        <taxon>Fusarium incarnatum-equiseti species complex</taxon>
    </lineage>
</organism>
<feature type="signal peptide" evidence="1">
    <location>
        <begin position="1"/>
        <end position="18"/>
    </location>
</feature>
<feature type="chain" id="PRO_5001859949" evidence="1">
    <location>
        <begin position="19"/>
        <end position="506"/>
    </location>
</feature>
<dbReference type="AlphaFoldDB" id="A0A090MBN6"/>
<protein>
    <submittedName>
        <fullName evidence="2">WGS project CBMI000000000 data, contig CS3069_c001477</fullName>
    </submittedName>
</protein>
<evidence type="ECO:0000256" key="1">
    <source>
        <dbReference type="SAM" id="SignalP"/>
    </source>
</evidence>